<dbReference type="Gene3D" id="2.30.240.10">
    <property type="entry name" value="At5g01610-like"/>
    <property type="match status" value="1"/>
</dbReference>
<dbReference type="AlphaFoldDB" id="A0A540MSU9"/>
<dbReference type="GO" id="GO:0005777">
    <property type="term" value="C:peroxisome"/>
    <property type="evidence" value="ECO:0007669"/>
    <property type="project" value="InterPro"/>
</dbReference>
<organism evidence="1 2">
    <name type="scientific">Malus baccata</name>
    <name type="common">Siberian crab apple</name>
    <name type="synonym">Pyrus baccata</name>
    <dbReference type="NCBI Taxonomy" id="106549"/>
    <lineage>
        <taxon>Eukaryota</taxon>
        <taxon>Viridiplantae</taxon>
        <taxon>Streptophyta</taxon>
        <taxon>Embryophyta</taxon>
        <taxon>Tracheophyta</taxon>
        <taxon>Spermatophyta</taxon>
        <taxon>Magnoliopsida</taxon>
        <taxon>eudicotyledons</taxon>
        <taxon>Gunneridae</taxon>
        <taxon>Pentapetalae</taxon>
        <taxon>rosids</taxon>
        <taxon>fabids</taxon>
        <taxon>Rosales</taxon>
        <taxon>Rosaceae</taxon>
        <taxon>Amygdaloideae</taxon>
        <taxon>Maleae</taxon>
        <taxon>Malus</taxon>
    </lineage>
</organism>
<dbReference type="InterPro" id="IPR012258">
    <property type="entry name" value="Acyl-CoA_oxidase"/>
</dbReference>
<dbReference type="GO" id="GO:0005504">
    <property type="term" value="F:fatty acid binding"/>
    <property type="evidence" value="ECO:0007669"/>
    <property type="project" value="TreeGrafter"/>
</dbReference>
<dbReference type="PANTHER" id="PTHR10909">
    <property type="entry name" value="ELECTRON TRANSPORT OXIDOREDUCTASE"/>
    <property type="match status" value="1"/>
</dbReference>
<dbReference type="GO" id="GO:0071949">
    <property type="term" value="F:FAD binding"/>
    <property type="evidence" value="ECO:0007669"/>
    <property type="project" value="InterPro"/>
</dbReference>
<evidence type="ECO:0000313" key="2">
    <source>
        <dbReference type="Proteomes" id="UP000315295"/>
    </source>
</evidence>
<dbReference type="Pfam" id="PF04398">
    <property type="entry name" value="DUF538"/>
    <property type="match status" value="1"/>
</dbReference>
<dbReference type="InterPro" id="IPR036758">
    <property type="entry name" value="At5g01610-like"/>
</dbReference>
<dbReference type="GO" id="GO:0055088">
    <property type="term" value="P:lipid homeostasis"/>
    <property type="evidence" value="ECO:0007669"/>
    <property type="project" value="TreeGrafter"/>
</dbReference>
<dbReference type="GO" id="GO:0033540">
    <property type="term" value="P:fatty acid beta-oxidation using acyl-CoA oxidase"/>
    <property type="evidence" value="ECO:0007669"/>
    <property type="project" value="TreeGrafter"/>
</dbReference>
<dbReference type="SUPFAM" id="SSF141562">
    <property type="entry name" value="At5g01610-like"/>
    <property type="match status" value="1"/>
</dbReference>
<name>A0A540MSU9_MALBA</name>
<dbReference type="Gene3D" id="2.40.110.10">
    <property type="entry name" value="Butyryl-CoA Dehydrogenase, subunit A, domain 2"/>
    <property type="match status" value="1"/>
</dbReference>
<dbReference type="SUPFAM" id="SSF56645">
    <property type="entry name" value="Acyl-CoA dehydrogenase NM domain-like"/>
    <property type="match status" value="1"/>
</dbReference>
<dbReference type="InterPro" id="IPR007493">
    <property type="entry name" value="DUF538"/>
</dbReference>
<dbReference type="GO" id="GO:0003997">
    <property type="term" value="F:acyl-CoA oxidase activity"/>
    <property type="evidence" value="ECO:0007669"/>
    <property type="project" value="InterPro"/>
</dbReference>
<keyword evidence="2" id="KW-1185">Reference proteome</keyword>
<proteinExistence type="predicted"/>
<accession>A0A540MSU9</accession>
<gene>
    <name evidence="1" type="ORF">C1H46_012501</name>
</gene>
<dbReference type="InterPro" id="IPR046373">
    <property type="entry name" value="Acyl-CoA_Oxase/DH_mid-dom_sf"/>
</dbReference>
<sequence length="298" mass="33961">MELPNACGGSQRLIALAQKLHLYKPPPFPYDDDIEEQRIEETAGKVVSQVGFAKSDTPVARDPEKFRPKRAAVLICLFEGDADDLRVILVPMTVEGPPDEVSPLLLSPRPSPVSLARFTASVDPPKFDYLVYYKKTITGKLTYKAIIDLKEIQVQRFLFWFDVDKIRIDLPLSDIIYFTVGIITDSIYRRLIAFTSDSIYFTVTINPKLLFRLTHIMELRQASGTYAFFDSKVYIFRGYRDFDHSLAVKLGVHFFLWGGAIQLFGTKRHHDKWLSYTKNYAIKGCFAMSELGHGSNVC</sequence>
<dbReference type="PANTHER" id="PTHR10909:SF352">
    <property type="entry name" value="ACYL-COENZYME A OXIDASE-LIKE PROTEIN"/>
    <property type="match status" value="1"/>
</dbReference>
<dbReference type="STRING" id="106549.A0A540MSU9"/>
<comment type="caution">
    <text evidence="1">The sequence shown here is derived from an EMBL/GenBank/DDBJ whole genome shotgun (WGS) entry which is preliminary data.</text>
</comment>
<dbReference type="InterPro" id="IPR009100">
    <property type="entry name" value="AcylCoA_DH/oxidase_NM_dom_sf"/>
</dbReference>
<evidence type="ECO:0000313" key="1">
    <source>
        <dbReference type="EMBL" id="TQE01877.1"/>
    </source>
</evidence>
<protein>
    <submittedName>
        <fullName evidence="1">Uncharacterized protein</fullName>
    </submittedName>
</protein>
<dbReference type="InterPro" id="IPR037069">
    <property type="entry name" value="AcylCoA_DH/ox_N_sf"/>
</dbReference>
<dbReference type="Proteomes" id="UP000315295">
    <property type="component" value="Unassembled WGS sequence"/>
</dbReference>
<dbReference type="Gene3D" id="1.10.540.10">
    <property type="entry name" value="Acyl-CoA dehydrogenase/oxidase, N-terminal domain"/>
    <property type="match status" value="1"/>
</dbReference>
<dbReference type="EMBL" id="VIEB01000187">
    <property type="protein sequence ID" value="TQE01877.1"/>
    <property type="molecule type" value="Genomic_DNA"/>
</dbReference>
<reference evidence="1 2" key="1">
    <citation type="journal article" date="2019" name="G3 (Bethesda)">
        <title>Sequencing of a Wild Apple (Malus baccata) Genome Unravels the Differences Between Cultivated and Wild Apple Species Regarding Disease Resistance and Cold Tolerance.</title>
        <authorList>
            <person name="Chen X."/>
        </authorList>
    </citation>
    <scope>NUCLEOTIDE SEQUENCE [LARGE SCALE GENOMIC DNA]</scope>
    <source>
        <strain evidence="2">cv. Shandingzi</strain>
        <tissue evidence="1">Leaves</tissue>
    </source>
</reference>